<comment type="subcellular location">
    <subcellularLocation>
        <location evidence="1">Nucleus</location>
    </subcellularLocation>
</comment>
<dbReference type="GO" id="GO:0071942">
    <property type="term" value="C:XPC complex"/>
    <property type="evidence" value="ECO:0007669"/>
    <property type="project" value="TreeGrafter"/>
</dbReference>
<dbReference type="InterPro" id="IPR038765">
    <property type="entry name" value="Papain-like_cys_pep_sf"/>
</dbReference>
<dbReference type="InterPro" id="IPR018326">
    <property type="entry name" value="Rad4_beta-hairpin_dom1"/>
</dbReference>
<evidence type="ECO:0000256" key="3">
    <source>
        <dbReference type="ARBA" id="ARBA00022763"/>
    </source>
</evidence>
<dbReference type="PANTHER" id="PTHR12135:SF0">
    <property type="entry name" value="DNA REPAIR PROTEIN COMPLEMENTING XP-C CELLS"/>
    <property type="match status" value="1"/>
</dbReference>
<evidence type="ECO:0000256" key="5">
    <source>
        <dbReference type="ARBA" id="ARBA00023242"/>
    </source>
</evidence>
<dbReference type="Gene3D" id="3.90.260.10">
    <property type="entry name" value="Transglutaminase-like"/>
    <property type="match status" value="1"/>
</dbReference>
<dbReference type="GO" id="GO:0000111">
    <property type="term" value="C:nucleotide-excision repair factor 2 complex"/>
    <property type="evidence" value="ECO:0007669"/>
    <property type="project" value="TreeGrafter"/>
</dbReference>
<gene>
    <name evidence="9" type="primary">Dgri\GH22443</name>
</gene>
<evidence type="ECO:0000259" key="7">
    <source>
        <dbReference type="SMART" id="SM01030"/>
    </source>
</evidence>
<evidence type="ECO:0000256" key="1">
    <source>
        <dbReference type="ARBA" id="ARBA00004123"/>
    </source>
</evidence>
<proteinExistence type="inferred from homology"/>
<comment type="similarity">
    <text evidence="2">Belongs to the XPC family.</text>
</comment>
<keyword evidence="5" id="KW-0539">Nucleus</keyword>
<dbReference type="FunFam" id="3.30.70.2460:FF:000001">
    <property type="entry name" value="DNA repair protein Rad4 family"/>
    <property type="match status" value="1"/>
</dbReference>
<dbReference type="SUPFAM" id="SSF54001">
    <property type="entry name" value="Cysteine proteinases"/>
    <property type="match status" value="1"/>
</dbReference>
<keyword evidence="3" id="KW-0227">DNA damage</keyword>
<protein>
    <recommendedName>
        <fullName evidence="10">Rad4-domain-containing protein</fullName>
    </recommendedName>
</protein>
<dbReference type="InterPro" id="IPR004583">
    <property type="entry name" value="DNA_repair_Rad4"/>
</dbReference>
<evidence type="ECO:0000256" key="2">
    <source>
        <dbReference type="ARBA" id="ARBA00009525"/>
    </source>
</evidence>
<feature type="compositionally biased region" description="Acidic residues" evidence="6">
    <location>
        <begin position="55"/>
        <end position="68"/>
    </location>
</feature>
<dbReference type="SMART" id="SM01032">
    <property type="entry name" value="BHD_3"/>
    <property type="match status" value="1"/>
</dbReference>
<feature type="domain" description="Rad4 beta-hairpin" evidence="8">
    <location>
        <begin position="459"/>
        <end position="533"/>
    </location>
</feature>
<dbReference type="GO" id="GO:0006289">
    <property type="term" value="P:nucleotide-excision repair"/>
    <property type="evidence" value="ECO:0007669"/>
    <property type="project" value="InterPro"/>
</dbReference>
<dbReference type="PANTHER" id="PTHR12135">
    <property type="entry name" value="DNA REPAIR PROTEIN XP-C / RAD4"/>
    <property type="match status" value="1"/>
</dbReference>
<reference evidence="9" key="1">
    <citation type="submission" date="2014-05" db="EMBL/GenBank/DDBJ databases">
        <authorList>
            <person name="Chronopoulou M."/>
        </authorList>
    </citation>
    <scope>NUCLEOTIDE SEQUENCE</scope>
    <source>
        <tissue evidence="9">Whole organism</tissue>
    </source>
</reference>
<name>A0A0K2UGU3_LEPSM</name>
<dbReference type="SMART" id="SM01030">
    <property type="entry name" value="BHD_1"/>
    <property type="match status" value="1"/>
</dbReference>
<evidence type="ECO:0000256" key="6">
    <source>
        <dbReference type="SAM" id="MobiDB-lite"/>
    </source>
</evidence>
<dbReference type="GO" id="GO:0006298">
    <property type="term" value="P:mismatch repair"/>
    <property type="evidence" value="ECO:0007669"/>
    <property type="project" value="TreeGrafter"/>
</dbReference>
<dbReference type="GO" id="GO:0005737">
    <property type="term" value="C:cytoplasm"/>
    <property type="evidence" value="ECO:0007669"/>
    <property type="project" value="TreeGrafter"/>
</dbReference>
<dbReference type="Pfam" id="PF10403">
    <property type="entry name" value="BHD_1"/>
    <property type="match status" value="1"/>
</dbReference>
<feature type="domain" description="Rad4 beta-hairpin" evidence="7">
    <location>
        <begin position="357"/>
        <end position="410"/>
    </location>
</feature>
<dbReference type="GO" id="GO:0003697">
    <property type="term" value="F:single-stranded DNA binding"/>
    <property type="evidence" value="ECO:0007669"/>
    <property type="project" value="TreeGrafter"/>
</dbReference>
<feature type="region of interest" description="Disordered" evidence="6">
    <location>
        <begin position="1"/>
        <end position="100"/>
    </location>
</feature>
<feature type="compositionally biased region" description="Polar residues" evidence="6">
    <location>
        <begin position="37"/>
        <end position="48"/>
    </location>
</feature>
<dbReference type="Pfam" id="PF03835">
    <property type="entry name" value="Rad4"/>
    <property type="match status" value="1"/>
</dbReference>
<evidence type="ECO:0000256" key="4">
    <source>
        <dbReference type="ARBA" id="ARBA00023204"/>
    </source>
</evidence>
<dbReference type="Gene3D" id="3.30.70.2460">
    <property type="entry name" value="Rad4, beta-hairpin domain BHD3"/>
    <property type="match status" value="1"/>
</dbReference>
<dbReference type="InterPro" id="IPR042488">
    <property type="entry name" value="Rad4_BHD3_sf"/>
</dbReference>
<evidence type="ECO:0000313" key="9">
    <source>
        <dbReference type="EMBL" id="CDW37418.1"/>
    </source>
</evidence>
<dbReference type="Pfam" id="PF10405">
    <property type="entry name" value="BHD_3"/>
    <property type="match status" value="1"/>
</dbReference>
<dbReference type="AlphaFoldDB" id="A0A0K2UGU3"/>
<sequence>MPKKPSKRKSGSAETPISPKKPKNPDEETNFDDLLSQIATQSQNQSLWNKKETILGDEEKDETNEEFSVEPGLISDSSEDDDYEEEELIQNSTSSPTKDGNKVIEIHIKSESKPTLKDKRSKKRMQAIQREAKHVKNLIHRVRFLSSVAHLLYVGHNLGNSDTFRALSLSLFPQAHFKTTPTPTSISSFIKWYYSASSVFPGCDLNMPLEDRLLSAFPKLEFSSQLDRILGFYLLSLSAGWNVRLLYAPPEDNNDSDNRHWIEIWTSDPSWTIVDPFSGRSGKISKEIEKRLSPFWYVIALSKESTLKDLTPKYVQNYVTSVSKKRKPHEEWVQSTLRPFLSNGVSKEDDELYKLMNEAPIPSSLSALKGHPLYITPKHLGKLEVIYPLCVKPVGYIKRIEPVFERKHVHKLRSKISWEKDGMAIKEGEVPRICDKDKAFWGSWQIKKFVPPEAKNGKVPKNEFGNVELYKPWMLPKGTVHIPISGIIRLAKKLDIDFAPAVIGWDYHIGGSHPVIDGIIVCTEVQDLIMDAWNNDEDVKSTQYYEKRVLRILSNWRKLTKGLILRERFKLKYKV</sequence>
<dbReference type="EMBL" id="HACA01020057">
    <property type="protein sequence ID" value="CDW37418.1"/>
    <property type="molecule type" value="Transcribed_RNA"/>
</dbReference>
<evidence type="ECO:0008006" key="10">
    <source>
        <dbReference type="Google" id="ProtNLM"/>
    </source>
</evidence>
<dbReference type="GO" id="GO:0003684">
    <property type="term" value="F:damaged DNA binding"/>
    <property type="evidence" value="ECO:0007669"/>
    <property type="project" value="InterPro"/>
</dbReference>
<dbReference type="Gene3D" id="2.20.20.110">
    <property type="entry name" value="Rad4, beta-hairpin domain BHD1"/>
    <property type="match status" value="1"/>
</dbReference>
<dbReference type="InterPro" id="IPR018325">
    <property type="entry name" value="Rad4/PNGase_transGLS-fold"/>
</dbReference>
<dbReference type="InterPro" id="IPR036985">
    <property type="entry name" value="Transglutaminase-like_sf"/>
</dbReference>
<organism evidence="9">
    <name type="scientific">Lepeophtheirus salmonis</name>
    <name type="common">Salmon louse</name>
    <name type="synonym">Caligus salmonis</name>
    <dbReference type="NCBI Taxonomy" id="72036"/>
    <lineage>
        <taxon>Eukaryota</taxon>
        <taxon>Metazoa</taxon>
        <taxon>Ecdysozoa</taxon>
        <taxon>Arthropoda</taxon>
        <taxon>Crustacea</taxon>
        <taxon>Multicrustacea</taxon>
        <taxon>Hexanauplia</taxon>
        <taxon>Copepoda</taxon>
        <taxon>Siphonostomatoida</taxon>
        <taxon>Caligidae</taxon>
        <taxon>Lepeophtheirus</taxon>
    </lineage>
</organism>
<evidence type="ECO:0000259" key="8">
    <source>
        <dbReference type="SMART" id="SM01032"/>
    </source>
</evidence>
<feature type="compositionally biased region" description="Basic residues" evidence="6">
    <location>
        <begin position="1"/>
        <end position="10"/>
    </location>
</feature>
<dbReference type="InterPro" id="IPR018328">
    <property type="entry name" value="Rad4_beta-hairpin_dom3"/>
</dbReference>
<dbReference type="OrthoDB" id="300780at2759"/>
<feature type="compositionally biased region" description="Acidic residues" evidence="6">
    <location>
        <begin position="77"/>
        <end position="88"/>
    </location>
</feature>
<feature type="compositionally biased region" description="Polar residues" evidence="6">
    <location>
        <begin position="89"/>
        <end position="98"/>
    </location>
</feature>
<accession>A0A0K2UGU3</accession>
<keyword evidence="4" id="KW-0234">DNA repair</keyword>